<dbReference type="PROSITE" id="PS00518">
    <property type="entry name" value="ZF_RING_1"/>
    <property type="match status" value="1"/>
</dbReference>
<dbReference type="PANTHER" id="PTHR25462:SF291">
    <property type="entry name" value="E3 UBIQUITIN-PROTEIN LIGASE TRIM45"/>
    <property type="match status" value="1"/>
</dbReference>
<keyword evidence="6" id="KW-1185">Reference proteome</keyword>
<evidence type="ECO:0000256" key="4">
    <source>
        <dbReference type="PROSITE-ProRule" id="PRU00175"/>
    </source>
</evidence>
<keyword evidence="1" id="KW-0479">Metal-binding</keyword>
<dbReference type="InterPro" id="IPR027370">
    <property type="entry name" value="Znf-RING_euk"/>
</dbReference>
<dbReference type="Proteomes" id="UP000887574">
    <property type="component" value="Unplaced"/>
</dbReference>
<dbReference type="Pfam" id="PF13445">
    <property type="entry name" value="zf-RING_UBOX"/>
    <property type="match status" value="1"/>
</dbReference>
<dbReference type="SMART" id="SM00184">
    <property type="entry name" value="RING"/>
    <property type="match status" value="1"/>
</dbReference>
<name>A0A915D1L3_9BILA</name>
<dbReference type="PANTHER" id="PTHR25462">
    <property type="entry name" value="BONUS, ISOFORM C-RELATED"/>
    <property type="match status" value="1"/>
</dbReference>
<evidence type="ECO:0000256" key="3">
    <source>
        <dbReference type="ARBA" id="ARBA00022833"/>
    </source>
</evidence>
<protein>
    <submittedName>
        <fullName evidence="7">RING-type domain-containing protein</fullName>
    </submittedName>
</protein>
<dbReference type="InterPro" id="IPR001841">
    <property type="entry name" value="Znf_RING"/>
</dbReference>
<evidence type="ECO:0000313" key="7">
    <source>
        <dbReference type="WBParaSite" id="jg14486"/>
    </source>
</evidence>
<dbReference type="SUPFAM" id="SSF57850">
    <property type="entry name" value="RING/U-box"/>
    <property type="match status" value="1"/>
</dbReference>
<dbReference type="GO" id="GO:0008270">
    <property type="term" value="F:zinc ion binding"/>
    <property type="evidence" value="ECO:0007669"/>
    <property type="project" value="UniProtKB-KW"/>
</dbReference>
<evidence type="ECO:0000313" key="6">
    <source>
        <dbReference type="Proteomes" id="UP000887574"/>
    </source>
</evidence>
<dbReference type="Gene3D" id="3.30.40.10">
    <property type="entry name" value="Zinc/RING finger domain, C3HC4 (zinc finger)"/>
    <property type="match status" value="1"/>
</dbReference>
<evidence type="ECO:0000256" key="1">
    <source>
        <dbReference type="ARBA" id="ARBA00022723"/>
    </source>
</evidence>
<dbReference type="PROSITE" id="PS50089">
    <property type="entry name" value="ZF_RING_2"/>
    <property type="match status" value="1"/>
</dbReference>
<keyword evidence="3" id="KW-0862">Zinc</keyword>
<evidence type="ECO:0000259" key="5">
    <source>
        <dbReference type="PROSITE" id="PS50089"/>
    </source>
</evidence>
<reference evidence="7" key="1">
    <citation type="submission" date="2022-11" db="UniProtKB">
        <authorList>
            <consortium name="WormBaseParasite"/>
        </authorList>
    </citation>
    <scope>IDENTIFICATION</scope>
</reference>
<sequence>MTAFSYDGDGVAGVVNGWTVTDDGHTVFLWDPTSSCIISIDLDTNQRKTFEWFDPKKFESTTGFSSVDILVEIKRFRIKIPNIQTNKLAYTAHKTQDDLIQVIFYEWLDSNRPDKSSSLSANSNCRISLSRSKAAVVQQQQRAHFVMCCLECTAGRIKMHKEQCGVLPPKGRWQLPFVSADKIHFLKLDKQAIHLASLQLNTTTHATELSSFSTSNTLKSSNEDHLDAEVCKVENQCSLLPSTKSIWCNAWKATSSTCGRSHVDGCYFAVVNRQKTQPLVEAAEQSDKCIKDAKTDYSLKLNLWHLDVQSASWTKIDSQLGLPATSSKFSIRIGKLISTTNFSNMNSSQKQCEDVQDLQITNSCIRSTNADIFLHYDLNEQSAALQQINTIVHKRVERSFDNEYYVNLQKLVPENKATLNLSDVICPICLETYVDPRTLFCGHSLCFSCLVKMRESIDGNYTKKACSSVKCPSCRKLTKIPKEGLPTNYGLQEAIELLSQQQSDLFNVTQQEKESIKSTLVSQEMKDGQPYEQWRKDLVQDIDISLVQSLREFYSGRLSTSYVIKAKTRTLIEAFSRRLPLMIETSQSI</sequence>
<evidence type="ECO:0000256" key="2">
    <source>
        <dbReference type="ARBA" id="ARBA00022771"/>
    </source>
</evidence>
<organism evidence="6 7">
    <name type="scientific">Ditylenchus dipsaci</name>
    <dbReference type="NCBI Taxonomy" id="166011"/>
    <lineage>
        <taxon>Eukaryota</taxon>
        <taxon>Metazoa</taxon>
        <taxon>Ecdysozoa</taxon>
        <taxon>Nematoda</taxon>
        <taxon>Chromadorea</taxon>
        <taxon>Rhabditida</taxon>
        <taxon>Tylenchina</taxon>
        <taxon>Tylenchomorpha</taxon>
        <taxon>Sphaerularioidea</taxon>
        <taxon>Anguinidae</taxon>
        <taxon>Anguininae</taxon>
        <taxon>Ditylenchus</taxon>
    </lineage>
</organism>
<keyword evidence="2 4" id="KW-0863">Zinc-finger</keyword>
<dbReference type="WBParaSite" id="jg14486">
    <property type="protein sequence ID" value="jg14486"/>
    <property type="gene ID" value="jg14486"/>
</dbReference>
<dbReference type="GO" id="GO:0061630">
    <property type="term" value="F:ubiquitin protein ligase activity"/>
    <property type="evidence" value="ECO:0007669"/>
    <property type="project" value="TreeGrafter"/>
</dbReference>
<feature type="domain" description="RING-type" evidence="5">
    <location>
        <begin position="426"/>
        <end position="475"/>
    </location>
</feature>
<dbReference type="InterPro" id="IPR047153">
    <property type="entry name" value="TRIM45/56/19-like"/>
</dbReference>
<dbReference type="AlphaFoldDB" id="A0A915D1L3"/>
<accession>A0A915D1L3</accession>
<dbReference type="InterPro" id="IPR013083">
    <property type="entry name" value="Znf_RING/FYVE/PHD"/>
</dbReference>
<dbReference type="InterPro" id="IPR017907">
    <property type="entry name" value="Znf_RING_CS"/>
</dbReference>
<proteinExistence type="predicted"/>